<dbReference type="EMBL" id="JABTEG010000014">
    <property type="protein sequence ID" value="KAG4303938.1"/>
    <property type="molecule type" value="Genomic_DNA"/>
</dbReference>
<evidence type="ECO:0000313" key="2">
    <source>
        <dbReference type="Proteomes" id="UP000768646"/>
    </source>
</evidence>
<dbReference type="Proteomes" id="UP000768646">
    <property type="component" value="Unassembled WGS sequence"/>
</dbReference>
<comment type="caution">
    <text evidence="1">The sequence shown here is derived from an EMBL/GenBank/DDBJ whole genome shotgun (WGS) entry which is preliminary data.</text>
</comment>
<keyword evidence="2" id="KW-1185">Reference proteome</keyword>
<sequence length="367" mass="42392">MVLKALKEKKIILKFKPFAISYVLSNIRCLSQGKVNGETKGIKHDEKEKTGKNSNDKFQYIQTKKKSFPTQSGYIQWLADPIKCEKFKKLPPNPGRNFISEKNYPYPSNPTFKPPIPLSLSIKNDIGEKWKQGKSIREISEMFGISVVRVEAVLRLFELESKWRQDEKTLDSYAQTMHHMLGSVTNQTINEPSFFISIPSDTQNFITVPESSKFTPKDASDQLKRPLYSDIKEKLIQSQLNNSQYNEREFSSDEKTKVEAKETIELISKKSRFDLKVVDSYSGDIWIRSKEGVLTRLFWSNFTKYTKSVAQEKPHLFYSFCLGSLGPIIFLIVPPIRKKLGYIPPEPIPKVYPLPKRKREIITGYDD</sequence>
<proteinExistence type="predicted"/>
<protein>
    <submittedName>
        <fullName evidence="1">Uncharacterized protein</fullName>
    </submittedName>
</protein>
<name>A0ACB7CAK2_9ASCO</name>
<reference evidence="1 2" key="1">
    <citation type="journal article" date="2021" name="Commun. Biol.">
        <title>Genomic insights into the host specific adaptation of the Pneumocystis genus.</title>
        <authorList>
            <person name="Cisse O.H."/>
            <person name="Ma L."/>
            <person name="Dekker J.P."/>
            <person name="Khil P.P."/>
            <person name="Youn J.-H."/>
            <person name="Brenchley J.M."/>
            <person name="Blair R."/>
            <person name="Pahar B."/>
            <person name="Chabe M."/>
            <person name="Van Rompay K.K.A."/>
            <person name="Keesler R."/>
            <person name="Sukura A."/>
            <person name="Hirsch V."/>
            <person name="Kutty G."/>
            <person name="Liu Y."/>
            <person name="Peng L."/>
            <person name="Chen J."/>
            <person name="Song J."/>
            <person name="Weissenbacher-Lang C."/>
            <person name="Xu J."/>
            <person name="Upham N.S."/>
            <person name="Stajich J.E."/>
            <person name="Cuomo C.A."/>
            <person name="Cushion M.T."/>
            <person name="Kovacs J.A."/>
        </authorList>
    </citation>
    <scope>NUCLEOTIDE SEQUENCE [LARGE SCALE GENOMIC DNA]</scope>
    <source>
        <strain evidence="1 2">RABM</strain>
    </source>
</reference>
<gene>
    <name evidence="1" type="ORF">PORY_002682</name>
</gene>
<accession>A0ACB7CAK2</accession>
<organism evidence="1 2">
    <name type="scientific">Pneumocystis oryctolagi</name>
    <dbReference type="NCBI Taxonomy" id="42067"/>
    <lineage>
        <taxon>Eukaryota</taxon>
        <taxon>Fungi</taxon>
        <taxon>Dikarya</taxon>
        <taxon>Ascomycota</taxon>
        <taxon>Taphrinomycotina</taxon>
        <taxon>Pneumocystomycetes</taxon>
        <taxon>Pneumocystaceae</taxon>
        <taxon>Pneumocystis</taxon>
    </lineage>
</organism>
<evidence type="ECO:0000313" key="1">
    <source>
        <dbReference type="EMBL" id="KAG4303938.1"/>
    </source>
</evidence>